<dbReference type="Proteomes" id="UP000054776">
    <property type="component" value="Unassembled WGS sequence"/>
</dbReference>
<reference evidence="1 2" key="1">
    <citation type="submission" date="2015-01" db="EMBL/GenBank/DDBJ databases">
        <title>Evolution of Trichinella species and genotypes.</title>
        <authorList>
            <person name="Korhonen P.K."/>
            <person name="Edoardo P."/>
            <person name="Giuseppe L.R."/>
            <person name="Gasser R.B."/>
        </authorList>
    </citation>
    <scope>NUCLEOTIDE SEQUENCE [LARGE SCALE GENOMIC DNA]</scope>
    <source>
        <strain evidence="1">ISS3</strain>
    </source>
</reference>
<dbReference type="AlphaFoldDB" id="A0A0V0ZTX7"/>
<protein>
    <submittedName>
        <fullName evidence="1">Uncharacterized protein</fullName>
    </submittedName>
</protein>
<accession>A0A0V0ZTX7</accession>
<name>A0A0V0ZTX7_TRISP</name>
<dbReference type="InParanoid" id="A0A0V0ZTX7"/>
<gene>
    <name evidence="1" type="ORF">T01_14857</name>
</gene>
<dbReference type="EMBL" id="JYDH01002249">
    <property type="protein sequence ID" value="KRY15594.1"/>
    <property type="molecule type" value="Genomic_DNA"/>
</dbReference>
<comment type="caution">
    <text evidence="1">The sequence shown here is derived from an EMBL/GenBank/DDBJ whole genome shotgun (WGS) entry which is preliminary data.</text>
</comment>
<organism evidence="1 2">
    <name type="scientific">Trichinella spiralis</name>
    <name type="common">Trichina worm</name>
    <dbReference type="NCBI Taxonomy" id="6334"/>
    <lineage>
        <taxon>Eukaryota</taxon>
        <taxon>Metazoa</taxon>
        <taxon>Ecdysozoa</taxon>
        <taxon>Nematoda</taxon>
        <taxon>Enoplea</taxon>
        <taxon>Dorylaimia</taxon>
        <taxon>Trichinellida</taxon>
        <taxon>Trichinellidae</taxon>
        <taxon>Trichinella</taxon>
    </lineage>
</organism>
<sequence length="42" mass="4761">MVPSSVAMVNSETELKVSDIVASILRFHIRDFLTLENALHYI</sequence>
<keyword evidence="2" id="KW-1185">Reference proteome</keyword>
<proteinExistence type="predicted"/>
<evidence type="ECO:0000313" key="1">
    <source>
        <dbReference type="EMBL" id="KRY15594.1"/>
    </source>
</evidence>
<evidence type="ECO:0000313" key="2">
    <source>
        <dbReference type="Proteomes" id="UP000054776"/>
    </source>
</evidence>